<dbReference type="RefSeq" id="XP_033660066.1">
    <property type="nucleotide sequence ID" value="XM_033809867.1"/>
</dbReference>
<evidence type="ECO:0000259" key="1">
    <source>
        <dbReference type="Pfam" id="PF06985"/>
    </source>
</evidence>
<name>A0A6A6BWM2_ZASCE</name>
<keyword evidence="3" id="KW-1185">Reference proteome</keyword>
<dbReference type="Proteomes" id="UP000799537">
    <property type="component" value="Unassembled WGS sequence"/>
</dbReference>
<gene>
    <name evidence="2" type="ORF">M409DRAFT_30316</name>
</gene>
<dbReference type="AlphaFoldDB" id="A0A6A6BWM2"/>
<dbReference type="PANTHER" id="PTHR24148">
    <property type="entry name" value="ANKYRIN REPEAT DOMAIN-CONTAINING PROTEIN 39 HOMOLOG-RELATED"/>
    <property type="match status" value="1"/>
</dbReference>
<dbReference type="Pfam" id="PF06985">
    <property type="entry name" value="HET"/>
    <property type="match status" value="1"/>
</dbReference>
<proteinExistence type="predicted"/>
<organism evidence="2 3">
    <name type="scientific">Zasmidium cellare ATCC 36951</name>
    <dbReference type="NCBI Taxonomy" id="1080233"/>
    <lineage>
        <taxon>Eukaryota</taxon>
        <taxon>Fungi</taxon>
        <taxon>Dikarya</taxon>
        <taxon>Ascomycota</taxon>
        <taxon>Pezizomycotina</taxon>
        <taxon>Dothideomycetes</taxon>
        <taxon>Dothideomycetidae</taxon>
        <taxon>Mycosphaerellales</taxon>
        <taxon>Mycosphaerellaceae</taxon>
        <taxon>Zasmidium</taxon>
    </lineage>
</organism>
<reference evidence="2" key="1">
    <citation type="journal article" date="2020" name="Stud. Mycol.">
        <title>101 Dothideomycetes genomes: a test case for predicting lifestyles and emergence of pathogens.</title>
        <authorList>
            <person name="Haridas S."/>
            <person name="Albert R."/>
            <person name="Binder M."/>
            <person name="Bloem J."/>
            <person name="Labutti K."/>
            <person name="Salamov A."/>
            <person name="Andreopoulos B."/>
            <person name="Baker S."/>
            <person name="Barry K."/>
            <person name="Bills G."/>
            <person name="Bluhm B."/>
            <person name="Cannon C."/>
            <person name="Castanera R."/>
            <person name="Culley D."/>
            <person name="Daum C."/>
            <person name="Ezra D."/>
            <person name="Gonzalez J."/>
            <person name="Henrissat B."/>
            <person name="Kuo A."/>
            <person name="Liang C."/>
            <person name="Lipzen A."/>
            <person name="Lutzoni F."/>
            <person name="Magnuson J."/>
            <person name="Mondo S."/>
            <person name="Nolan M."/>
            <person name="Ohm R."/>
            <person name="Pangilinan J."/>
            <person name="Park H.-J."/>
            <person name="Ramirez L."/>
            <person name="Alfaro M."/>
            <person name="Sun H."/>
            <person name="Tritt A."/>
            <person name="Yoshinaga Y."/>
            <person name="Zwiers L.-H."/>
            <person name="Turgeon B."/>
            <person name="Goodwin S."/>
            <person name="Spatafora J."/>
            <person name="Crous P."/>
            <person name="Grigoriev I."/>
        </authorList>
    </citation>
    <scope>NUCLEOTIDE SEQUENCE</scope>
    <source>
        <strain evidence="2">ATCC 36951</strain>
    </source>
</reference>
<evidence type="ECO:0000313" key="3">
    <source>
        <dbReference type="Proteomes" id="UP000799537"/>
    </source>
</evidence>
<evidence type="ECO:0000313" key="2">
    <source>
        <dbReference type="EMBL" id="KAF2159177.1"/>
    </source>
</evidence>
<sequence length="567" mass="63862">MAEAQFIYEPLANASKQLRLLQFTPAHPGDEVGVEMSTWSLSNAPPYMAVSYTWGDPEPKPIMISGQSVDVRWNCFYALYQARFHYPDGYVWIDSICINQDDPDEKAIQVSNMFDIYSNASMVLASLGEHGDDSKALLDGRSIEHSPKSGDHQLRTFRRTEKFGSRPYWSRLWIVQELFAAKDKIEILCGSDKYDWAEVTKICGYGVPHQRREIWDMLGSSMFRVIASLHKLDLNQALSGFTDFDCSDPRDRLYGLLALIRWPAGCEPVKPDYKRSAYDLALQLVDHVKGDTIEPMLRAFRLSLASPEVETLVTNRQLHAASLTKACVEKRYSKFAFITSDQKYTGLTPIGCLVEDGEGNLTSALLESLRHIEERRTRDDFYETFRRKNSSESEDFPREQSPRKLTVQTETIGLLCAEAMAGDLLVICSRRPWSVLLVLRHNDDSHYDLVGQGIFINVRESSLDWEAMLDRGCAALSVSLTAEDKIALVGQDVTDAFAKYEVEAYFKRLVVRSAADTKCAAQILWGGGTASSFGVRLDQSTITSSRPGAQTSAKDRYRLLSNDRVPS</sequence>
<dbReference type="PANTHER" id="PTHR24148:SF73">
    <property type="entry name" value="HET DOMAIN PROTEIN (AFU_ORTHOLOGUE AFUA_8G01020)"/>
    <property type="match status" value="1"/>
</dbReference>
<dbReference type="EMBL" id="ML993641">
    <property type="protein sequence ID" value="KAF2159177.1"/>
    <property type="molecule type" value="Genomic_DNA"/>
</dbReference>
<dbReference type="InterPro" id="IPR010730">
    <property type="entry name" value="HET"/>
</dbReference>
<feature type="domain" description="Heterokaryon incompatibility" evidence="1">
    <location>
        <begin position="47"/>
        <end position="177"/>
    </location>
</feature>
<accession>A0A6A6BWM2</accession>
<protein>
    <recommendedName>
        <fullName evidence="1">Heterokaryon incompatibility domain-containing protein</fullName>
    </recommendedName>
</protein>
<dbReference type="GeneID" id="54563139"/>
<dbReference type="OrthoDB" id="3649134at2759"/>
<dbReference type="InterPro" id="IPR052895">
    <property type="entry name" value="HetReg/Transcr_Mod"/>
</dbReference>